<evidence type="ECO:0000256" key="1">
    <source>
        <dbReference type="SAM" id="MobiDB-lite"/>
    </source>
</evidence>
<evidence type="ECO:0000313" key="3">
    <source>
        <dbReference type="Proteomes" id="UP001634007"/>
    </source>
</evidence>
<dbReference type="InterPro" id="IPR025322">
    <property type="entry name" value="PADRE_dom"/>
</dbReference>
<comment type="caution">
    <text evidence="2">The sequence shown here is derived from an EMBL/GenBank/DDBJ whole genome shotgun (WGS) entry which is preliminary data.</text>
</comment>
<sequence>MDAITRKKPVVKLVHPGGLTETHKKPITAAEVMKKNPRHFVTRPDVFKFPWIVVQPESFLQPGDVFYIVPFHTIRGLLRRKAFPCELLNRRESPDSCGSEDKESERASELFRLGSCPYDSSSERTKIVKRRSPNACQKTERCWLGECYAGNLTSSKKHCLDQLGEILQQQRQQGLVSPSNERNKAGSRHKSCKQFLEKSCTYDASNEVTPTHHLLKRRSPGARQNTPSYKPEGYVKGNRRSVHPVGHHHSLLLSQTKQHLDLFVGKNSPDSTSFHTRVTLENKLSPAKLSRPKYAGGDYYPVIKRPSSHPCLNMKSPKLGEPDSGISGCQSEGTPSKEQYLEKPRKSSDSFTFWLHSEADGPAGDSEGWQESSPEEGGFHWPVKCQSPGSCGDAESPHYGDQQIGNELYFDMHIDGKVSIGSGDCQNMQGRYDGAQNDVFKLKSCLKKNKNKLSGRRVRFTLPGEDDNNLRVEVFEFRDEETL</sequence>
<reference evidence="2 3" key="1">
    <citation type="submission" date="2024-11" db="EMBL/GenBank/DDBJ databases">
        <title>Chromosome-level genome assembly of Eucalyptus globulus Labill. provides insights into its genome evolution.</title>
        <authorList>
            <person name="Li X."/>
        </authorList>
    </citation>
    <scope>NUCLEOTIDE SEQUENCE [LARGE SCALE GENOMIC DNA]</scope>
    <source>
        <strain evidence="2">CL2024</strain>
        <tissue evidence="2">Fresh tender leaves</tissue>
    </source>
</reference>
<organism evidence="2 3">
    <name type="scientific">Eucalyptus globulus</name>
    <name type="common">Tasmanian blue gum</name>
    <dbReference type="NCBI Taxonomy" id="34317"/>
    <lineage>
        <taxon>Eukaryota</taxon>
        <taxon>Viridiplantae</taxon>
        <taxon>Streptophyta</taxon>
        <taxon>Embryophyta</taxon>
        <taxon>Tracheophyta</taxon>
        <taxon>Spermatophyta</taxon>
        <taxon>Magnoliopsida</taxon>
        <taxon>eudicotyledons</taxon>
        <taxon>Gunneridae</taxon>
        <taxon>Pentapetalae</taxon>
        <taxon>rosids</taxon>
        <taxon>malvids</taxon>
        <taxon>Myrtales</taxon>
        <taxon>Myrtaceae</taxon>
        <taxon>Myrtoideae</taxon>
        <taxon>Eucalypteae</taxon>
        <taxon>Eucalyptus</taxon>
    </lineage>
</organism>
<dbReference type="PANTHER" id="PTHR33052">
    <property type="entry name" value="DUF4228 DOMAIN PROTEIN-RELATED"/>
    <property type="match status" value="1"/>
</dbReference>
<dbReference type="AlphaFoldDB" id="A0ABD3JEL3"/>
<feature type="compositionally biased region" description="Polar residues" evidence="1">
    <location>
        <begin position="327"/>
        <end position="337"/>
    </location>
</feature>
<dbReference type="Pfam" id="PF14009">
    <property type="entry name" value="PADRE"/>
    <property type="match status" value="1"/>
</dbReference>
<keyword evidence="3" id="KW-1185">Reference proteome</keyword>
<evidence type="ECO:0000313" key="2">
    <source>
        <dbReference type="EMBL" id="KAL3725719.1"/>
    </source>
</evidence>
<feature type="region of interest" description="Disordered" evidence="1">
    <location>
        <begin position="311"/>
        <end position="345"/>
    </location>
</feature>
<protein>
    <submittedName>
        <fullName evidence="2">Uncharacterized protein</fullName>
    </submittedName>
</protein>
<feature type="region of interest" description="Disordered" evidence="1">
    <location>
        <begin position="361"/>
        <end position="382"/>
    </location>
</feature>
<feature type="region of interest" description="Disordered" evidence="1">
    <location>
        <begin position="209"/>
        <end position="233"/>
    </location>
</feature>
<proteinExistence type="predicted"/>
<accession>A0ABD3JEL3</accession>
<dbReference type="EMBL" id="JBJKBG010000008">
    <property type="protein sequence ID" value="KAL3725719.1"/>
    <property type="molecule type" value="Genomic_DNA"/>
</dbReference>
<gene>
    <name evidence="2" type="ORF">ACJRO7_030706</name>
</gene>
<dbReference type="Proteomes" id="UP001634007">
    <property type="component" value="Unassembled WGS sequence"/>
</dbReference>
<name>A0ABD3JEL3_EUCGL</name>